<dbReference type="GO" id="GO:0052689">
    <property type="term" value="F:carboxylic ester hydrolase activity"/>
    <property type="evidence" value="ECO:0007669"/>
    <property type="project" value="UniProtKB-KW"/>
</dbReference>
<evidence type="ECO:0000256" key="4">
    <source>
        <dbReference type="ARBA" id="ARBA00023157"/>
    </source>
</evidence>
<comment type="similarity">
    <text evidence="1 6">Belongs to the type-B carboxylesterase/lipase family.</text>
</comment>
<gene>
    <name evidence="8" type="ORF">PHAECO_LOCUS8936</name>
</gene>
<proteinExistence type="inferred from homology"/>
<feature type="chain" id="PRO_5040529332" description="Carboxylic ester hydrolase" evidence="6">
    <location>
        <begin position="19"/>
        <end position="564"/>
    </location>
</feature>
<name>A0A9P0GW79_PHACE</name>
<keyword evidence="6" id="KW-0732">Signal</keyword>
<evidence type="ECO:0000259" key="7">
    <source>
        <dbReference type="Pfam" id="PF00135"/>
    </source>
</evidence>
<keyword evidence="9" id="KW-1185">Reference proteome</keyword>
<dbReference type="InterPro" id="IPR002018">
    <property type="entry name" value="CarbesteraseB"/>
</dbReference>
<reference evidence="8" key="2">
    <citation type="submission" date="2022-10" db="EMBL/GenBank/DDBJ databases">
        <authorList>
            <consortium name="ENA_rothamsted_submissions"/>
            <consortium name="culmorum"/>
            <person name="King R."/>
        </authorList>
    </citation>
    <scope>NUCLEOTIDE SEQUENCE</scope>
</reference>
<dbReference type="PANTHER" id="PTHR11559">
    <property type="entry name" value="CARBOXYLESTERASE"/>
    <property type="match status" value="1"/>
</dbReference>
<feature type="signal peptide" evidence="6">
    <location>
        <begin position="1"/>
        <end position="18"/>
    </location>
</feature>
<dbReference type="Proteomes" id="UP001153737">
    <property type="component" value="Chromosome 5"/>
</dbReference>
<dbReference type="AlphaFoldDB" id="A0A9P0GW79"/>
<dbReference type="PROSITE" id="PS00941">
    <property type="entry name" value="CARBOXYLESTERASE_B_2"/>
    <property type="match status" value="1"/>
</dbReference>
<keyword evidence="3 6" id="KW-0378">Hydrolase</keyword>
<dbReference type="EC" id="3.1.1.-" evidence="6"/>
<dbReference type="InterPro" id="IPR050309">
    <property type="entry name" value="Type-B_Carboxylest/Lipase"/>
</dbReference>
<sequence>MEKLVCLIFVIHFSRVLSWEGPEVTVPFGKIKGTWEYSLEGRRYSAFQGIPYAKPPISNLRFEESVPMGPWDGTWPAIISHQCAQIDVTSIIFTGNITGKEDCLYLNIFVPGEKINRTRKYDVFVDIHGGAFMIGSASLINNPPYIMDTMDEMIFVAINYRVGLFGFLSTEDDSIPGNNGMKDQVLALKWVKENIEYFGGNPDSITISGYSAGGASVHLHTLSPMSRGLFHKAHIGSGSAFSPWVIKEKPLEFAQKLADVTGCPTEPSQLLKQCLKTRPANVLLSVYRRFYGYGQMPFSPFAVVVEKNGTNPFLSKLPYELVKEGHMADIPLIFSIVKDEGLYPSGYYCKEPEKIENVWTDVAHYLLDYNYTLPLEERINVARKIKDMYMGPGAKINEATFFNFTKIFSDRDFIVATEEAAKLHAAATKSPVYFYYFNYQSPNISSSAVFCEKGDIGGIAHASDAINCFGFSLTKYLSKSDKDMKEKCHQMYSAFAKTGLPVFDANVPWKPTSGDELVYLNITGPDNVKMEKTKSLGNVDFWRKLGLAENEKDVFPNANMKHYV</sequence>
<keyword evidence="4" id="KW-1015">Disulfide bond</keyword>
<evidence type="ECO:0000313" key="9">
    <source>
        <dbReference type="Proteomes" id="UP001153737"/>
    </source>
</evidence>
<dbReference type="OrthoDB" id="6846267at2759"/>
<dbReference type="InterPro" id="IPR019819">
    <property type="entry name" value="Carboxylesterase_B_CS"/>
</dbReference>
<accession>A0A9P0GW79</accession>
<dbReference type="InterPro" id="IPR019826">
    <property type="entry name" value="Carboxylesterase_B_AS"/>
</dbReference>
<keyword evidence="2" id="KW-0719">Serine esterase</keyword>
<evidence type="ECO:0000256" key="5">
    <source>
        <dbReference type="ARBA" id="ARBA00023180"/>
    </source>
</evidence>
<organism evidence="8 9">
    <name type="scientific">Phaedon cochleariae</name>
    <name type="common">Mustard beetle</name>
    <dbReference type="NCBI Taxonomy" id="80249"/>
    <lineage>
        <taxon>Eukaryota</taxon>
        <taxon>Metazoa</taxon>
        <taxon>Ecdysozoa</taxon>
        <taxon>Arthropoda</taxon>
        <taxon>Hexapoda</taxon>
        <taxon>Insecta</taxon>
        <taxon>Pterygota</taxon>
        <taxon>Neoptera</taxon>
        <taxon>Endopterygota</taxon>
        <taxon>Coleoptera</taxon>
        <taxon>Polyphaga</taxon>
        <taxon>Cucujiformia</taxon>
        <taxon>Chrysomeloidea</taxon>
        <taxon>Chrysomelidae</taxon>
        <taxon>Chrysomelinae</taxon>
        <taxon>Chrysomelini</taxon>
        <taxon>Phaedon</taxon>
    </lineage>
</organism>
<dbReference type="Pfam" id="PF00135">
    <property type="entry name" value="COesterase"/>
    <property type="match status" value="1"/>
</dbReference>
<dbReference type="PROSITE" id="PS00122">
    <property type="entry name" value="CARBOXYLESTERASE_B_1"/>
    <property type="match status" value="1"/>
</dbReference>
<evidence type="ECO:0000256" key="2">
    <source>
        <dbReference type="ARBA" id="ARBA00022487"/>
    </source>
</evidence>
<feature type="domain" description="Carboxylesterase type B" evidence="7">
    <location>
        <begin position="22"/>
        <end position="542"/>
    </location>
</feature>
<evidence type="ECO:0000256" key="3">
    <source>
        <dbReference type="ARBA" id="ARBA00022801"/>
    </source>
</evidence>
<protein>
    <recommendedName>
        <fullName evidence="6">Carboxylic ester hydrolase</fullName>
        <ecNumber evidence="6">3.1.1.-</ecNumber>
    </recommendedName>
</protein>
<dbReference type="EMBL" id="OU896711">
    <property type="protein sequence ID" value="CAH1169758.1"/>
    <property type="molecule type" value="Genomic_DNA"/>
</dbReference>
<dbReference type="Gene3D" id="3.40.50.1820">
    <property type="entry name" value="alpha/beta hydrolase"/>
    <property type="match status" value="1"/>
</dbReference>
<reference evidence="8" key="1">
    <citation type="submission" date="2022-01" db="EMBL/GenBank/DDBJ databases">
        <authorList>
            <person name="King R."/>
        </authorList>
    </citation>
    <scope>NUCLEOTIDE SEQUENCE</scope>
</reference>
<evidence type="ECO:0000313" key="8">
    <source>
        <dbReference type="EMBL" id="CAH1169758.1"/>
    </source>
</evidence>
<dbReference type="SUPFAM" id="SSF53474">
    <property type="entry name" value="alpha/beta-Hydrolases"/>
    <property type="match status" value="1"/>
</dbReference>
<dbReference type="InterPro" id="IPR029058">
    <property type="entry name" value="AB_hydrolase_fold"/>
</dbReference>
<evidence type="ECO:0000256" key="6">
    <source>
        <dbReference type="RuleBase" id="RU361235"/>
    </source>
</evidence>
<keyword evidence="5" id="KW-0325">Glycoprotein</keyword>
<evidence type="ECO:0000256" key="1">
    <source>
        <dbReference type="ARBA" id="ARBA00005964"/>
    </source>
</evidence>